<comment type="pathway">
    <text evidence="1 14">Lipid metabolism; fatty acid biosynthesis.</text>
</comment>
<sequence length="409" mass="42688">MTEIVVTGLGATTPLGGNVAETWEKLIAGQSGVRALDFDWVEDMPSKIGATLAVDPSEVIPRVRLRRLDRSEQLALISSSEAWEDAGLGEDTDRDRLAVVFGSGIGGVQTTLDQDDILEEKGPRRVSPFTVPMLMPNGPAAWVGLEYKARAGVHAPTSACATSAESIAWAADIIRSGRADVVVAGGTEAVIAALPYAGFTSMKAMSTRNDEPEKASRPWDRDRDGFVMGEGSAALILETREHAEARGARIYAVLGGAGLTSDGYDIVAPAPNGEGGKRAMAMAIEQAGIAPSEIGHVNCHATSTPVGDMAEVKAIGELIGKDVLLTSTKSMTGHLLGGAGALESIAAILAIHHSLIPPTINLDNPDDELDLEVVSGEARKTELTAALNNSFGFGGHNAALLFQKYSGKG</sequence>
<dbReference type="Gene3D" id="3.40.47.10">
    <property type="match status" value="1"/>
</dbReference>
<dbReference type="Pfam" id="PF00109">
    <property type="entry name" value="ketoacyl-synt"/>
    <property type="match status" value="1"/>
</dbReference>
<protein>
    <recommendedName>
        <fullName evidence="4 14">3-oxoacyl-[acyl-carrier-protein] synthase 2</fullName>
        <ecNumber evidence="3 14">2.3.1.179</ecNumber>
    </recommendedName>
</protein>
<evidence type="ECO:0000313" key="18">
    <source>
        <dbReference type="Proteomes" id="UP001595823"/>
    </source>
</evidence>
<evidence type="ECO:0000256" key="6">
    <source>
        <dbReference type="ARBA" id="ARBA00022679"/>
    </source>
</evidence>
<dbReference type="NCBIfam" id="TIGR03150">
    <property type="entry name" value="fabF"/>
    <property type="match status" value="1"/>
</dbReference>
<keyword evidence="8" id="KW-0443">Lipid metabolism</keyword>
<keyword evidence="10 14" id="KW-0012">Acyltransferase</keyword>
<organism evidence="17 18">
    <name type="scientific">Salininema proteolyticum</name>
    <dbReference type="NCBI Taxonomy" id="1607685"/>
    <lineage>
        <taxon>Bacteria</taxon>
        <taxon>Bacillati</taxon>
        <taxon>Actinomycetota</taxon>
        <taxon>Actinomycetes</taxon>
        <taxon>Glycomycetales</taxon>
        <taxon>Glycomycetaceae</taxon>
        <taxon>Salininema</taxon>
    </lineage>
</organism>
<comment type="function">
    <text evidence="11 14">Involved in the type II fatty acid elongation cycle. Catalyzes the elongation of a wide range of acyl-ACP by the addition of two carbons from malonyl-ACP to an acyl acceptor. Can efficiently catalyze the conversion of palmitoleoyl-ACP (cis-hexadec-9-enoyl-ACP) to cis-vaccenoyl-ACP (cis-octadec-11-enoyl-ACP), an essential step in the thermal regulation of fatty acid composition.</text>
</comment>
<keyword evidence="18" id="KW-1185">Reference proteome</keyword>
<evidence type="ECO:0000256" key="5">
    <source>
        <dbReference type="ARBA" id="ARBA00022516"/>
    </source>
</evidence>
<dbReference type="SUPFAM" id="SSF53901">
    <property type="entry name" value="Thiolase-like"/>
    <property type="match status" value="2"/>
</dbReference>
<dbReference type="EC" id="2.3.1.179" evidence="3 14"/>
<dbReference type="PROSITE" id="PS52004">
    <property type="entry name" value="KS3_2"/>
    <property type="match status" value="1"/>
</dbReference>
<evidence type="ECO:0000256" key="4">
    <source>
        <dbReference type="ARBA" id="ARBA00014657"/>
    </source>
</evidence>
<evidence type="ECO:0000256" key="10">
    <source>
        <dbReference type="ARBA" id="ARBA00023315"/>
    </source>
</evidence>
<reference evidence="18" key="1">
    <citation type="journal article" date="2019" name="Int. J. Syst. Evol. Microbiol.">
        <title>The Global Catalogue of Microorganisms (GCM) 10K type strain sequencing project: providing services to taxonomists for standard genome sequencing and annotation.</title>
        <authorList>
            <consortium name="The Broad Institute Genomics Platform"/>
            <consortium name="The Broad Institute Genome Sequencing Center for Infectious Disease"/>
            <person name="Wu L."/>
            <person name="Ma J."/>
        </authorList>
    </citation>
    <scope>NUCLEOTIDE SEQUENCE [LARGE SCALE GENOMIC DNA]</scope>
    <source>
        <strain evidence="18">IBRC-M 10908</strain>
    </source>
</reference>
<dbReference type="InterPro" id="IPR016039">
    <property type="entry name" value="Thiolase-like"/>
</dbReference>
<dbReference type="NCBIfam" id="NF005589">
    <property type="entry name" value="PRK07314.1"/>
    <property type="match status" value="1"/>
</dbReference>
<dbReference type="Pfam" id="PF02801">
    <property type="entry name" value="Ketoacyl-synt_C"/>
    <property type="match status" value="1"/>
</dbReference>
<comment type="caution">
    <text evidence="17">The sequence shown here is derived from an EMBL/GenBank/DDBJ whole genome shotgun (WGS) entry which is preliminary data.</text>
</comment>
<keyword evidence="7" id="KW-0276">Fatty acid metabolism</keyword>
<evidence type="ECO:0000256" key="9">
    <source>
        <dbReference type="ARBA" id="ARBA00023160"/>
    </source>
</evidence>
<name>A0ABV8TVG3_9ACTN</name>
<keyword evidence="5 14" id="KW-0444">Lipid biosynthesis</keyword>
<dbReference type="InterPro" id="IPR014031">
    <property type="entry name" value="Ketoacyl_synth_C"/>
</dbReference>
<comment type="catalytic activity">
    <reaction evidence="13 14">
        <text>a fatty acyl-[ACP] + malonyl-[ACP] + H(+) = a 3-oxoacyl-[ACP] + holo-[ACP] + CO2</text>
        <dbReference type="Rhea" id="RHEA:22836"/>
        <dbReference type="Rhea" id="RHEA-COMP:9623"/>
        <dbReference type="Rhea" id="RHEA-COMP:9685"/>
        <dbReference type="Rhea" id="RHEA-COMP:9916"/>
        <dbReference type="Rhea" id="RHEA-COMP:14125"/>
        <dbReference type="ChEBI" id="CHEBI:15378"/>
        <dbReference type="ChEBI" id="CHEBI:16526"/>
        <dbReference type="ChEBI" id="CHEBI:64479"/>
        <dbReference type="ChEBI" id="CHEBI:78449"/>
        <dbReference type="ChEBI" id="CHEBI:78776"/>
        <dbReference type="ChEBI" id="CHEBI:138651"/>
    </reaction>
</comment>
<evidence type="ECO:0000256" key="15">
    <source>
        <dbReference type="RuleBase" id="RU003694"/>
    </source>
</evidence>
<evidence type="ECO:0000313" key="17">
    <source>
        <dbReference type="EMBL" id="MFC4334445.1"/>
    </source>
</evidence>
<evidence type="ECO:0000256" key="11">
    <source>
        <dbReference type="ARBA" id="ARBA00024006"/>
    </source>
</evidence>
<evidence type="ECO:0000256" key="2">
    <source>
        <dbReference type="ARBA" id="ARBA00008467"/>
    </source>
</evidence>
<evidence type="ECO:0000256" key="12">
    <source>
        <dbReference type="ARBA" id="ARBA00047318"/>
    </source>
</evidence>
<evidence type="ECO:0000256" key="14">
    <source>
        <dbReference type="PIRNR" id="PIRNR000447"/>
    </source>
</evidence>
<dbReference type="CDD" id="cd00834">
    <property type="entry name" value="KAS_I_II"/>
    <property type="match status" value="1"/>
</dbReference>
<dbReference type="EMBL" id="JBHSDK010000005">
    <property type="protein sequence ID" value="MFC4334445.1"/>
    <property type="molecule type" value="Genomic_DNA"/>
</dbReference>
<feature type="domain" description="Ketosynthase family 3 (KS3)" evidence="16">
    <location>
        <begin position="1"/>
        <end position="404"/>
    </location>
</feature>
<dbReference type="InterPro" id="IPR020841">
    <property type="entry name" value="PKS_Beta-ketoAc_synthase_dom"/>
</dbReference>
<proteinExistence type="inferred from homology"/>
<dbReference type="InterPro" id="IPR017568">
    <property type="entry name" value="3-oxoacyl-ACP_synth-2"/>
</dbReference>
<evidence type="ECO:0000256" key="1">
    <source>
        <dbReference type="ARBA" id="ARBA00005194"/>
    </source>
</evidence>
<dbReference type="SMART" id="SM00825">
    <property type="entry name" value="PKS_KS"/>
    <property type="match status" value="1"/>
</dbReference>
<dbReference type="InterPro" id="IPR000794">
    <property type="entry name" value="Beta-ketoacyl_synthase"/>
</dbReference>
<dbReference type="RefSeq" id="WP_380618206.1">
    <property type="nucleotide sequence ID" value="NZ_JBHSDK010000005.1"/>
</dbReference>
<dbReference type="PANTHER" id="PTHR11712:SF336">
    <property type="entry name" value="3-OXOACYL-[ACYL-CARRIER-PROTEIN] SYNTHASE, MITOCHONDRIAL"/>
    <property type="match status" value="1"/>
</dbReference>
<dbReference type="GO" id="GO:0004315">
    <property type="term" value="F:3-oxoacyl-[acyl-carrier-protein] synthase activity"/>
    <property type="evidence" value="ECO:0007669"/>
    <property type="project" value="UniProtKB-EC"/>
</dbReference>
<dbReference type="Proteomes" id="UP001595823">
    <property type="component" value="Unassembled WGS sequence"/>
</dbReference>
<gene>
    <name evidence="17" type="primary">fabF</name>
    <name evidence="17" type="ORF">ACFPET_04440</name>
</gene>
<comment type="catalytic activity">
    <reaction evidence="12 14">
        <text>(9Z)-hexadecenoyl-[ACP] + malonyl-[ACP] + H(+) = 3-oxo-(11Z)-octadecenoyl-[ACP] + holo-[ACP] + CO2</text>
        <dbReference type="Rhea" id="RHEA:55040"/>
        <dbReference type="Rhea" id="RHEA-COMP:9623"/>
        <dbReference type="Rhea" id="RHEA-COMP:9685"/>
        <dbReference type="Rhea" id="RHEA-COMP:10800"/>
        <dbReference type="Rhea" id="RHEA-COMP:14074"/>
        <dbReference type="ChEBI" id="CHEBI:15378"/>
        <dbReference type="ChEBI" id="CHEBI:16526"/>
        <dbReference type="ChEBI" id="CHEBI:64479"/>
        <dbReference type="ChEBI" id="CHEBI:78449"/>
        <dbReference type="ChEBI" id="CHEBI:83989"/>
        <dbReference type="ChEBI" id="CHEBI:138538"/>
        <dbReference type="EC" id="2.3.1.179"/>
    </reaction>
</comment>
<evidence type="ECO:0000256" key="13">
    <source>
        <dbReference type="ARBA" id="ARBA00047659"/>
    </source>
</evidence>
<accession>A0ABV8TVG3</accession>
<evidence type="ECO:0000256" key="8">
    <source>
        <dbReference type="ARBA" id="ARBA00023098"/>
    </source>
</evidence>
<evidence type="ECO:0000259" key="16">
    <source>
        <dbReference type="PROSITE" id="PS52004"/>
    </source>
</evidence>
<dbReference type="PIRSF" id="PIRSF000447">
    <property type="entry name" value="KAS_II"/>
    <property type="match status" value="1"/>
</dbReference>
<keyword evidence="9 14" id="KW-0275">Fatty acid biosynthesis</keyword>
<dbReference type="InterPro" id="IPR014030">
    <property type="entry name" value="Ketoacyl_synth_N"/>
</dbReference>
<comment type="similarity">
    <text evidence="2 14 15">Belongs to the thiolase-like superfamily. Beta-ketoacyl-ACP synthases family.</text>
</comment>
<dbReference type="PANTHER" id="PTHR11712">
    <property type="entry name" value="POLYKETIDE SYNTHASE-RELATED"/>
    <property type="match status" value="1"/>
</dbReference>
<evidence type="ECO:0000256" key="3">
    <source>
        <dbReference type="ARBA" id="ARBA00012356"/>
    </source>
</evidence>
<evidence type="ECO:0000256" key="7">
    <source>
        <dbReference type="ARBA" id="ARBA00022832"/>
    </source>
</evidence>
<keyword evidence="6 14" id="KW-0808">Transferase</keyword>